<feature type="binding site" evidence="11">
    <location>
        <position position="203"/>
    </location>
    <ligand>
        <name>Zn(2+)</name>
        <dbReference type="ChEBI" id="CHEBI:29105"/>
    </ligand>
</feature>
<evidence type="ECO:0000313" key="12">
    <source>
        <dbReference type="EMBL" id="AJQ93082.1"/>
    </source>
</evidence>
<keyword evidence="4 11" id="KW-0547">Nucleotide-binding</keyword>
<dbReference type="InterPro" id="IPR018317">
    <property type="entry name" value="QueC"/>
</dbReference>
<keyword evidence="6 11" id="KW-0862">Zinc</keyword>
<dbReference type="GO" id="GO:0008270">
    <property type="term" value="F:zinc ion binding"/>
    <property type="evidence" value="ECO:0007669"/>
    <property type="project" value="UniProtKB-UniRule"/>
</dbReference>
<comment type="pathway">
    <text evidence="1 11">Purine metabolism; 7-cyano-7-deazaguanine biosynthesis.</text>
</comment>
<protein>
    <recommendedName>
        <fullName evidence="9 11">7-cyano-7-deazaguanine synthase</fullName>
        <ecNumber evidence="9 11">6.3.4.20</ecNumber>
    </recommendedName>
    <alternativeName>
        <fullName evidence="11">7-cyano-7-carbaguanine synthase</fullName>
    </alternativeName>
    <alternativeName>
        <fullName evidence="11">PreQ(0) synthase</fullName>
    </alternativeName>
    <alternativeName>
        <fullName evidence="11">Queuosine biosynthesis protein QueC</fullName>
    </alternativeName>
</protein>
<keyword evidence="13" id="KW-1185">Reference proteome</keyword>
<evidence type="ECO:0000256" key="1">
    <source>
        <dbReference type="ARBA" id="ARBA00005061"/>
    </source>
</evidence>
<dbReference type="EMBL" id="CP007142">
    <property type="protein sequence ID" value="AJQ93082.1"/>
    <property type="molecule type" value="Genomic_DNA"/>
</dbReference>
<dbReference type="KEGG" id="gsn:YC6258_01032"/>
<name>A0A0C5VET2_9GAMM</name>
<dbReference type="HOGENOM" id="CLU_081854_0_0_6"/>
<dbReference type="GO" id="GO:0016879">
    <property type="term" value="F:ligase activity, forming carbon-nitrogen bonds"/>
    <property type="evidence" value="ECO:0007669"/>
    <property type="project" value="UniProtKB-UniRule"/>
</dbReference>
<evidence type="ECO:0000256" key="6">
    <source>
        <dbReference type="ARBA" id="ARBA00022833"/>
    </source>
</evidence>
<dbReference type="OrthoDB" id="9789567at2"/>
<feature type="binding site" evidence="11">
    <location>
        <position position="192"/>
    </location>
    <ligand>
        <name>Zn(2+)</name>
        <dbReference type="ChEBI" id="CHEBI:29105"/>
    </ligand>
</feature>
<dbReference type="SUPFAM" id="SSF52402">
    <property type="entry name" value="Adenine nucleotide alpha hydrolases-like"/>
    <property type="match status" value="1"/>
</dbReference>
<comment type="cofactor">
    <cofactor evidence="11">
        <name>Zn(2+)</name>
        <dbReference type="ChEBI" id="CHEBI:29105"/>
    </cofactor>
    <text evidence="11">Binds 1 zinc ion per subunit.</text>
</comment>
<keyword evidence="5 11" id="KW-0671">Queuosine biosynthesis</keyword>
<evidence type="ECO:0000256" key="7">
    <source>
        <dbReference type="ARBA" id="ARBA00022840"/>
    </source>
</evidence>
<dbReference type="NCBIfam" id="TIGR00364">
    <property type="entry name" value="7-cyano-7-deazaguanine synthase QueC"/>
    <property type="match status" value="1"/>
</dbReference>
<organism evidence="12 13">
    <name type="scientific">Gynuella sunshinyii YC6258</name>
    <dbReference type="NCBI Taxonomy" id="1445510"/>
    <lineage>
        <taxon>Bacteria</taxon>
        <taxon>Pseudomonadati</taxon>
        <taxon>Pseudomonadota</taxon>
        <taxon>Gammaproteobacteria</taxon>
        <taxon>Oceanospirillales</taxon>
        <taxon>Saccharospirillaceae</taxon>
        <taxon>Gynuella</taxon>
    </lineage>
</organism>
<evidence type="ECO:0000256" key="5">
    <source>
        <dbReference type="ARBA" id="ARBA00022785"/>
    </source>
</evidence>
<dbReference type="Gene3D" id="3.40.50.620">
    <property type="entry name" value="HUPs"/>
    <property type="match status" value="1"/>
</dbReference>
<feature type="binding site" evidence="11">
    <location>
        <begin position="11"/>
        <end position="21"/>
    </location>
    <ligand>
        <name>ATP</name>
        <dbReference type="ChEBI" id="CHEBI:30616"/>
    </ligand>
</feature>
<evidence type="ECO:0000256" key="2">
    <source>
        <dbReference type="ARBA" id="ARBA00022598"/>
    </source>
</evidence>
<evidence type="ECO:0000256" key="10">
    <source>
        <dbReference type="ARBA" id="ARBA00047890"/>
    </source>
</evidence>
<dbReference type="AlphaFoldDB" id="A0A0C5VET2"/>
<gene>
    <name evidence="11" type="primary">queC</name>
    <name evidence="12" type="ORF">YC6258_01032</name>
</gene>
<dbReference type="STRING" id="1445510.YC6258_01032"/>
<dbReference type="EC" id="6.3.4.20" evidence="9 11"/>
<feature type="binding site" evidence="11">
    <location>
        <position position="206"/>
    </location>
    <ligand>
        <name>Zn(2+)</name>
        <dbReference type="ChEBI" id="CHEBI:29105"/>
    </ligand>
</feature>
<dbReference type="HAMAP" id="MF_01633">
    <property type="entry name" value="QueC"/>
    <property type="match status" value="1"/>
</dbReference>
<accession>A0A0C5VET2</accession>
<dbReference type="PIRSF" id="PIRSF006293">
    <property type="entry name" value="ExsB"/>
    <property type="match status" value="1"/>
</dbReference>
<reference evidence="12 13" key="1">
    <citation type="submission" date="2014-01" db="EMBL/GenBank/DDBJ databases">
        <title>Full genme sequencing of cellulolytic bacterium Gynuella sunshinyii YC6258T gen. nov., sp. nov.</title>
        <authorList>
            <person name="Khan H."/>
            <person name="Chung E.J."/>
            <person name="Chung Y.R."/>
        </authorList>
    </citation>
    <scope>NUCLEOTIDE SEQUENCE [LARGE SCALE GENOMIC DNA]</scope>
    <source>
        <strain evidence="12 13">YC6258</strain>
    </source>
</reference>
<evidence type="ECO:0000256" key="8">
    <source>
        <dbReference type="ARBA" id="ARBA00037993"/>
    </source>
</evidence>
<dbReference type="PATRIC" id="fig|1445510.3.peg.1008"/>
<dbReference type="PANTHER" id="PTHR42914">
    <property type="entry name" value="7-CYANO-7-DEAZAGUANINE SYNTHASE"/>
    <property type="match status" value="1"/>
</dbReference>
<dbReference type="UniPathway" id="UPA00391"/>
<sequence length="227" mass="25461">MTKKTKALVVLSGGQDSTTCLYWAKENFDEVLCITFDYNQRHSIELDCAKKISEIAGVEQEVIRMGEIFKGLSPLTDKTKSVEQYESADTLPGGLENTFVPGRNMMFLTVAANRAYVHECDTIVIGVSQEDYGGYPDCRSEYIEQMEKAIEFALDKKIKIATPLINLNKKQTVEMAKEFSGCMDALSYSHTCYNGVFPPCGKCHSCLLRLRGFEQAGETDPIYRRVS</sequence>
<dbReference type="InterPro" id="IPR014729">
    <property type="entry name" value="Rossmann-like_a/b/a_fold"/>
</dbReference>
<comment type="catalytic activity">
    <reaction evidence="10 11">
        <text>7-carboxy-7-carbaguanine + NH4(+) + 2 ATP = 7-cyano-7-carbaguanine + 2 AMP + 2 diphosphate + 2 H(+)</text>
        <dbReference type="Rhea" id="RHEA:27982"/>
        <dbReference type="ChEBI" id="CHEBI:15378"/>
        <dbReference type="ChEBI" id="CHEBI:28938"/>
        <dbReference type="ChEBI" id="CHEBI:30616"/>
        <dbReference type="ChEBI" id="CHEBI:33019"/>
        <dbReference type="ChEBI" id="CHEBI:45075"/>
        <dbReference type="ChEBI" id="CHEBI:61036"/>
        <dbReference type="ChEBI" id="CHEBI:456215"/>
        <dbReference type="EC" id="6.3.4.20"/>
    </reaction>
</comment>
<dbReference type="SMR" id="A0A0C5VET2"/>
<dbReference type="GO" id="GO:0008616">
    <property type="term" value="P:tRNA queuosine(34) biosynthetic process"/>
    <property type="evidence" value="ECO:0007669"/>
    <property type="project" value="UniProtKB-UniRule"/>
</dbReference>
<comment type="function">
    <text evidence="11">Catalyzes the ATP-dependent conversion of 7-carboxy-7-deazaguanine (CDG) to 7-cyano-7-deazaguanine (preQ(0)).</text>
</comment>
<dbReference type="PANTHER" id="PTHR42914:SF1">
    <property type="entry name" value="7-CYANO-7-DEAZAGUANINE SYNTHASE"/>
    <property type="match status" value="1"/>
</dbReference>
<proteinExistence type="inferred from homology"/>
<evidence type="ECO:0000256" key="3">
    <source>
        <dbReference type="ARBA" id="ARBA00022723"/>
    </source>
</evidence>
<dbReference type="GO" id="GO:0005524">
    <property type="term" value="F:ATP binding"/>
    <property type="evidence" value="ECO:0007669"/>
    <property type="project" value="UniProtKB-UniRule"/>
</dbReference>
<dbReference type="CDD" id="cd01995">
    <property type="entry name" value="QueC-like"/>
    <property type="match status" value="1"/>
</dbReference>
<keyword evidence="7 11" id="KW-0067">ATP-binding</keyword>
<evidence type="ECO:0000256" key="9">
    <source>
        <dbReference type="ARBA" id="ARBA00039149"/>
    </source>
</evidence>
<dbReference type="RefSeq" id="WP_044615985.1">
    <property type="nucleotide sequence ID" value="NZ_CP007142.1"/>
</dbReference>
<evidence type="ECO:0000256" key="11">
    <source>
        <dbReference type="HAMAP-Rule" id="MF_01633"/>
    </source>
</evidence>
<comment type="similarity">
    <text evidence="8 11">Belongs to the QueC family.</text>
</comment>
<dbReference type="Proteomes" id="UP000032266">
    <property type="component" value="Chromosome"/>
</dbReference>
<evidence type="ECO:0000256" key="4">
    <source>
        <dbReference type="ARBA" id="ARBA00022741"/>
    </source>
</evidence>
<evidence type="ECO:0000313" key="13">
    <source>
        <dbReference type="Proteomes" id="UP000032266"/>
    </source>
</evidence>
<keyword evidence="3 11" id="KW-0479">Metal-binding</keyword>
<keyword evidence="2 11" id="KW-0436">Ligase</keyword>
<feature type="binding site" evidence="11">
    <location>
        <position position="200"/>
    </location>
    <ligand>
        <name>Zn(2+)</name>
        <dbReference type="ChEBI" id="CHEBI:29105"/>
    </ligand>
</feature>
<dbReference type="Pfam" id="PF06508">
    <property type="entry name" value="QueC"/>
    <property type="match status" value="1"/>
</dbReference>